<dbReference type="InterPro" id="IPR016466">
    <property type="entry name" value="Methan_mark_3"/>
</dbReference>
<feature type="domain" description="Putative peptidyl-prolyl cis-trans isomerase" evidence="2">
    <location>
        <begin position="381"/>
        <end position="509"/>
    </location>
</feature>
<reference evidence="3 5" key="2">
    <citation type="journal article" date="2017" name="BMC Genomics">
        <title>Genomic analysis of methanogenic archaea reveals a shift towards energy conservation.</title>
        <authorList>
            <person name="Gilmore S.P."/>
            <person name="Henske J.K."/>
            <person name="Sexton J.A."/>
            <person name="Solomon K.V."/>
            <person name="Seppala S."/>
            <person name="Yoo J.I."/>
            <person name="Huyett L.M."/>
            <person name="Pressman A."/>
            <person name="Cogan J.Z."/>
            <person name="Kivenson V."/>
            <person name="Peng X."/>
            <person name="Tan Y."/>
            <person name="Valentine D.L."/>
            <person name="O'Malley M.A."/>
        </authorList>
    </citation>
    <scope>NUCLEOTIDE SEQUENCE [LARGE SCALE GENOMIC DNA]</scope>
    <source>
        <strain evidence="3 5">1R-7</strain>
    </source>
</reference>
<dbReference type="InterPro" id="IPR058492">
    <property type="entry name" value="DUF8179"/>
</dbReference>
<dbReference type="HAMAP" id="MF_01089">
    <property type="entry name" value="UPF0288"/>
    <property type="match status" value="1"/>
</dbReference>
<evidence type="ECO:0000313" key="4">
    <source>
        <dbReference type="EMBL" id="PWL08229.1"/>
    </source>
</evidence>
<dbReference type="RefSeq" id="WP_095608627.1">
    <property type="nucleotide sequence ID" value="NZ_LMVN01000018.1"/>
</dbReference>
<proteinExistence type="inferred from homology"/>
<name>A0A2A2HDN8_9EURY</name>
<dbReference type="OrthoDB" id="140355at2157"/>
<evidence type="ECO:0000256" key="1">
    <source>
        <dbReference type="HAMAP-Rule" id="MF_01089"/>
    </source>
</evidence>
<dbReference type="EMBL" id="LMVN01000018">
    <property type="protein sequence ID" value="PAV07416.1"/>
    <property type="molecule type" value="Genomic_DNA"/>
</dbReference>
<comment type="caution">
    <text evidence="3">The sequence shown here is derived from an EMBL/GenBank/DDBJ whole genome shotgun (WGS) entry which is preliminary data.</text>
</comment>
<dbReference type="AlphaFoldDB" id="A0A2A2HDN8"/>
<dbReference type="EMBL" id="LWMS01000022">
    <property type="protein sequence ID" value="PWL08229.1"/>
    <property type="molecule type" value="Genomic_DNA"/>
</dbReference>
<organism evidence="3 5">
    <name type="scientific">Methanosphaera cuniculi</name>
    <dbReference type="NCBI Taxonomy" id="1077256"/>
    <lineage>
        <taxon>Archaea</taxon>
        <taxon>Methanobacteriati</taxon>
        <taxon>Methanobacteriota</taxon>
        <taxon>Methanomada group</taxon>
        <taxon>Methanobacteria</taxon>
        <taxon>Methanobacteriales</taxon>
        <taxon>Methanobacteriaceae</taxon>
        <taxon>Methanosphaera</taxon>
    </lineage>
</organism>
<protein>
    <recommendedName>
        <fullName evidence="1">UPF0288 protein ASJ82_02690</fullName>
    </recommendedName>
</protein>
<accession>A0A2A2HDN8</accession>
<sequence>MQVKVNNVEIKLDDGSTIKDAIEVANAPYIPGSAIALIKGRKELESSIMKYKIRTTQGSIIIELDSNAKMLTEFWKNNYMKFKNSLIRWTSSKEAAMGSIVSDLKPTNEEFLYDKWDVIVSLASFSNESTHIIFSKDKHKSIYGVPDENKGIMAHVAGGRRTIAKLTNNDSIVDIEPVLERKSVIDSTQVSDLDTKLEDGNELYTYIEVEADRQAPVSFEHFLKVIEDGTFKVDYESNTFIQNDSLKGLERDVEDVSKRNRGCVTLRNQGHGVGRVYIYRESRILVPSHNEVGRITQGMELLDIAKHDDRITTITSPPKISTVGLTQLEADKYLEERGIEHMRDGVVDDDAVVVAQDPNYTVEIAEQNKIKTLGVPKEDFVEIELYPDASPSSVWYFRKITGLFNSDVGHLLVNMAIKDMQLLMFKAVNKEARGLIPEKLPEDKVNAWDICVSNTACKQVGNIGIRFVDNSDFGPTGESFAGTNIIGRVVGGFDNMKNFKDGDTIYVKERK</sequence>
<gene>
    <name evidence="3" type="ORF">ASJ82_02690</name>
    <name evidence="4" type="ORF">MSCUN_08800</name>
</gene>
<keyword evidence="5" id="KW-1185">Reference proteome</keyword>
<dbReference type="Proteomes" id="UP000217528">
    <property type="component" value="Unassembled WGS sequence"/>
</dbReference>
<evidence type="ECO:0000259" key="2">
    <source>
        <dbReference type="Pfam" id="PF26548"/>
    </source>
</evidence>
<dbReference type="Proteomes" id="UP000246004">
    <property type="component" value="Unassembled WGS sequence"/>
</dbReference>
<comment type="similarity">
    <text evidence="1">Belongs to the UPF0288 family.</text>
</comment>
<dbReference type="PIRSF" id="PIRSF005852">
    <property type="entry name" value="UCP005852"/>
    <property type="match status" value="1"/>
</dbReference>
<reference evidence="4 6" key="1">
    <citation type="submission" date="2016-04" db="EMBL/GenBank/DDBJ databases">
        <title>Genome sequence of Methanosphaera cuniculi DSM 4103.</title>
        <authorList>
            <person name="Poehlein A."/>
            <person name="Seedorf H."/>
            <person name="Daniel R."/>
        </authorList>
    </citation>
    <scope>NUCLEOTIDE SEQUENCE [LARGE SCALE GENOMIC DNA]</scope>
    <source>
        <strain evidence="4 6">DSM 4103</strain>
    </source>
</reference>
<evidence type="ECO:0000313" key="3">
    <source>
        <dbReference type="EMBL" id="PAV07416.1"/>
    </source>
</evidence>
<dbReference type="Pfam" id="PF26548">
    <property type="entry name" value="DUF8179"/>
    <property type="match status" value="1"/>
</dbReference>
<evidence type="ECO:0000313" key="6">
    <source>
        <dbReference type="Proteomes" id="UP000246004"/>
    </source>
</evidence>
<dbReference type="NCBIfam" id="TIGR03268">
    <property type="entry name" value="methan_mark_3"/>
    <property type="match status" value="1"/>
</dbReference>
<evidence type="ECO:0000313" key="5">
    <source>
        <dbReference type="Proteomes" id="UP000217528"/>
    </source>
</evidence>